<evidence type="ECO:0000313" key="8">
    <source>
        <dbReference type="Proteomes" id="UP000235965"/>
    </source>
</evidence>
<dbReference type="GO" id="GO:0008083">
    <property type="term" value="F:growth factor activity"/>
    <property type="evidence" value="ECO:0007669"/>
    <property type="project" value="TreeGrafter"/>
</dbReference>
<evidence type="ECO:0000256" key="2">
    <source>
        <dbReference type="ARBA" id="ARBA00023157"/>
    </source>
</evidence>
<dbReference type="InterPro" id="IPR052444">
    <property type="entry name" value="Spz/Toll_ligand-like"/>
</dbReference>
<dbReference type="OrthoDB" id="8197497at2759"/>
<dbReference type="AlphaFoldDB" id="A0A2J7RE23"/>
<keyword evidence="1" id="KW-0732">Signal</keyword>
<dbReference type="GO" id="GO:0021556">
    <property type="term" value="P:central nervous system formation"/>
    <property type="evidence" value="ECO:0007669"/>
    <property type="project" value="TreeGrafter"/>
</dbReference>
<accession>A0A2J7RE23</accession>
<dbReference type="Gene3D" id="2.10.90.10">
    <property type="entry name" value="Cystine-knot cytokines"/>
    <property type="match status" value="1"/>
</dbReference>
<evidence type="ECO:0000256" key="3">
    <source>
        <dbReference type="ARBA" id="ARBA00023180"/>
    </source>
</evidence>
<evidence type="ECO:0000256" key="1">
    <source>
        <dbReference type="ARBA" id="ARBA00022729"/>
    </source>
</evidence>
<feature type="compositionally biased region" description="Polar residues" evidence="4">
    <location>
        <begin position="234"/>
        <end position="248"/>
    </location>
</feature>
<name>A0A2J7RE23_9NEOP</name>
<feature type="region of interest" description="Disordered" evidence="4">
    <location>
        <begin position="215"/>
        <end position="303"/>
    </location>
</feature>
<evidence type="ECO:0000259" key="5">
    <source>
        <dbReference type="Pfam" id="PF16077"/>
    </source>
</evidence>
<feature type="region of interest" description="Disordered" evidence="4">
    <location>
        <begin position="347"/>
        <end position="385"/>
    </location>
</feature>
<feature type="compositionally biased region" description="Pro residues" evidence="4">
    <location>
        <begin position="252"/>
        <end position="262"/>
    </location>
</feature>
<dbReference type="FunCoup" id="A0A2J7RE23">
    <property type="interactions" value="20"/>
</dbReference>
<dbReference type="PANTHER" id="PTHR23199">
    <property type="entry name" value="NEUROTROPHIN 1-RELATED"/>
    <property type="match status" value="1"/>
</dbReference>
<dbReference type="GO" id="GO:0045087">
    <property type="term" value="P:innate immune response"/>
    <property type="evidence" value="ECO:0007669"/>
    <property type="project" value="TreeGrafter"/>
</dbReference>
<feature type="region of interest" description="Disordered" evidence="4">
    <location>
        <begin position="521"/>
        <end position="540"/>
    </location>
</feature>
<feature type="region of interest" description="Disordered" evidence="4">
    <location>
        <begin position="489"/>
        <end position="508"/>
    </location>
</feature>
<dbReference type="InParanoid" id="A0A2J7RE23"/>
<reference evidence="7 8" key="1">
    <citation type="submission" date="2017-12" db="EMBL/GenBank/DDBJ databases">
        <title>Hemimetabolous genomes reveal molecular basis of termite eusociality.</title>
        <authorList>
            <person name="Harrison M.C."/>
            <person name="Jongepier E."/>
            <person name="Robertson H.M."/>
            <person name="Arning N."/>
            <person name="Bitard-Feildel T."/>
            <person name="Chao H."/>
            <person name="Childers C.P."/>
            <person name="Dinh H."/>
            <person name="Doddapaneni H."/>
            <person name="Dugan S."/>
            <person name="Gowin J."/>
            <person name="Greiner C."/>
            <person name="Han Y."/>
            <person name="Hu H."/>
            <person name="Hughes D.S.T."/>
            <person name="Huylmans A.-K."/>
            <person name="Kemena C."/>
            <person name="Kremer L.P.M."/>
            <person name="Lee S.L."/>
            <person name="Lopez-Ezquerra A."/>
            <person name="Mallet L."/>
            <person name="Monroy-Kuhn J.M."/>
            <person name="Moser A."/>
            <person name="Murali S.C."/>
            <person name="Muzny D.M."/>
            <person name="Otani S."/>
            <person name="Piulachs M.-D."/>
            <person name="Poelchau M."/>
            <person name="Qu J."/>
            <person name="Schaub F."/>
            <person name="Wada-Katsumata A."/>
            <person name="Worley K.C."/>
            <person name="Xie Q."/>
            <person name="Ylla G."/>
            <person name="Poulsen M."/>
            <person name="Gibbs R.A."/>
            <person name="Schal C."/>
            <person name="Richards S."/>
            <person name="Belles X."/>
            <person name="Korb J."/>
            <person name="Bornberg-Bauer E."/>
        </authorList>
    </citation>
    <scope>NUCLEOTIDE SEQUENCE [LARGE SCALE GENOMIC DNA]</scope>
    <source>
        <tissue evidence="7">Whole body</tissue>
    </source>
</reference>
<dbReference type="InterPro" id="IPR032104">
    <property type="entry name" value="Spaetzle"/>
</dbReference>
<dbReference type="InterPro" id="IPR056200">
    <property type="entry name" value="NT_N"/>
</dbReference>
<dbReference type="PANTHER" id="PTHR23199:SF12">
    <property type="entry name" value="NEUROTROPHIN 1-RELATED"/>
    <property type="match status" value="1"/>
</dbReference>
<evidence type="ECO:0000256" key="4">
    <source>
        <dbReference type="SAM" id="MobiDB-lite"/>
    </source>
</evidence>
<dbReference type="Pfam" id="PF16077">
    <property type="entry name" value="Spaetzle"/>
    <property type="match status" value="1"/>
</dbReference>
<gene>
    <name evidence="7" type="ORF">B7P43_G04352</name>
</gene>
<dbReference type="Proteomes" id="UP000235965">
    <property type="component" value="Unassembled WGS sequence"/>
</dbReference>
<keyword evidence="8" id="KW-1185">Reference proteome</keyword>
<dbReference type="GO" id="GO:0005615">
    <property type="term" value="C:extracellular space"/>
    <property type="evidence" value="ECO:0007669"/>
    <property type="project" value="UniProtKB-ARBA"/>
</dbReference>
<dbReference type="Pfam" id="PF24103">
    <property type="entry name" value="NT_N"/>
    <property type="match status" value="1"/>
</dbReference>
<feature type="compositionally biased region" description="Basic and acidic residues" evidence="4">
    <location>
        <begin position="373"/>
        <end position="385"/>
    </location>
</feature>
<comment type="caution">
    <text evidence="7">The sequence shown here is derived from an EMBL/GenBank/DDBJ whole genome shotgun (WGS) entry which is preliminary data.</text>
</comment>
<keyword evidence="2" id="KW-1015">Disulfide bond</keyword>
<dbReference type="STRING" id="105785.A0A2J7RE23"/>
<organism evidence="7 8">
    <name type="scientific">Cryptotermes secundus</name>
    <dbReference type="NCBI Taxonomy" id="105785"/>
    <lineage>
        <taxon>Eukaryota</taxon>
        <taxon>Metazoa</taxon>
        <taxon>Ecdysozoa</taxon>
        <taxon>Arthropoda</taxon>
        <taxon>Hexapoda</taxon>
        <taxon>Insecta</taxon>
        <taxon>Pterygota</taxon>
        <taxon>Neoptera</taxon>
        <taxon>Polyneoptera</taxon>
        <taxon>Dictyoptera</taxon>
        <taxon>Blattodea</taxon>
        <taxon>Blattoidea</taxon>
        <taxon>Termitoidae</taxon>
        <taxon>Kalotermitidae</taxon>
        <taxon>Cryptotermitinae</taxon>
        <taxon>Cryptotermes</taxon>
    </lineage>
</organism>
<dbReference type="SUPFAM" id="SSF57501">
    <property type="entry name" value="Cystine-knot cytokines"/>
    <property type="match status" value="1"/>
</dbReference>
<evidence type="ECO:0000313" key="7">
    <source>
        <dbReference type="EMBL" id="PNF39080.1"/>
    </source>
</evidence>
<evidence type="ECO:0000259" key="6">
    <source>
        <dbReference type="Pfam" id="PF24103"/>
    </source>
</evidence>
<protein>
    <submittedName>
        <fullName evidence="7">Uncharacterized protein</fullName>
    </submittedName>
</protein>
<keyword evidence="3" id="KW-0325">Glycoprotein</keyword>
<sequence length="827" mass="92666">MEVSVRDQKCYKLVQYLLSQTDSFQVFLLTSITALNAESSLDDLALDEKFALDGAHQHHTSADPGLPGAEYIDEDINESSGEDYKFSPSAIKKESIIYKAMLEALKRPEMSQQLGQVLPIIRSMSPPQRLTLAALLTAQVMSSPTSEAPTLDQVIAMFAGGPEEDEEQRKNMTSALLLPLSLDIANIFRGVAAKTPEAMELRHLRVVAPHRRIIVTQPHGHQSPAHRTRPTVPFRTQPSSHNRRNANIPTEMVPPPPPPSRPLPGVKPRRPPPGKHTSSPLRQPVPERKHSAAGEPSSSPNKDTCDYFTNTLCLEVADYPKDAILASIHRSQGAVAALLTDIKQQPGDVTSETKTPLHETRYAPDHSASGKNRRQDHDNSLRDFGSEDGYLCPSSVKYARPKRARATSGQWKFIVNTGDYTQTLRLEMCQRPHEACTFISDNFRSECSQVYNYHRLLTWDDVKGLHMDIFKVPTCCSCHVQGYAFNFPPRGSPDSQGTSPRPEHFPGADFVAEDQGLQQQNTRPNEGFQADFVDDPNLRPPLLTNSEQFHDESFSQTFNNDQGIRGPFNNRGGQFQSDISSNQFQDQVNRNKFNFQEERTRNQFHFQNDETRNQFQEDNSRKHFQGEIDLRAPLQSPKRETVHFPKRPELHVTPPPSSFQVPSLFQRQGFKHPTSEDLIPPAGPPLPLAHENGFQTFSGNQLLRRSRNQTSLGLRDDIDLEVEETAVKRHPFPNAISTDAIRIAATKATTTAITTIFTTTTTTPAPVTLPSKPSLTITGGGKRVNYNYHPIIDYFKTQQSKGFDQGNTQDWRPIVGNAERLTKDTSR</sequence>
<feature type="domain" description="Spaetzle" evidence="5">
    <location>
        <begin position="390"/>
        <end position="480"/>
    </location>
</feature>
<feature type="compositionally biased region" description="Basic and acidic residues" evidence="4">
    <location>
        <begin position="355"/>
        <end position="364"/>
    </location>
</feature>
<dbReference type="GO" id="GO:0005121">
    <property type="term" value="F:Toll binding"/>
    <property type="evidence" value="ECO:0007669"/>
    <property type="project" value="TreeGrafter"/>
</dbReference>
<feature type="domain" description="Neurotrophin 1 N-terminal" evidence="6">
    <location>
        <begin position="92"/>
        <end position="195"/>
    </location>
</feature>
<dbReference type="EMBL" id="NEVH01005279">
    <property type="protein sequence ID" value="PNF39080.1"/>
    <property type="molecule type" value="Genomic_DNA"/>
</dbReference>
<dbReference type="InterPro" id="IPR029034">
    <property type="entry name" value="Cystine-knot_cytokine"/>
</dbReference>
<proteinExistence type="predicted"/>